<feature type="coiled-coil region" evidence="1">
    <location>
        <begin position="90"/>
        <end position="138"/>
    </location>
</feature>
<dbReference type="Proteomes" id="UP001634394">
    <property type="component" value="Unassembled WGS sequence"/>
</dbReference>
<evidence type="ECO:0000313" key="4">
    <source>
        <dbReference type="Proteomes" id="UP001634394"/>
    </source>
</evidence>
<organism evidence="3 4">
    <name type="scientific">Sinanodonta woodiana</name>
    <name type="common">Chinese pond mussel</name>
    <name type="synonym">Anodonta woodiana</name>
    <dbReference type="NCBI Taxonomy" id="1069815"/>
    <lineage>
        <taxon>Eukaryota</taxon>
        <taxon>Metazoa</taxon>
        <taxon>Spiralia</taxon>
        <taxon>Lophotrochozoa</taxon>
        <taxon>Mollusca</taxon>
        <taxon>Bivalvia</taxon>
        <taxon>Autobranchia</taxon>
        <taxon>Heteroconchia</taxon>
        <taxon>Palaeoheterodonta</taxon>
        <taxon>Unionida</taxon>
        <taxon>Unionoidea</taxon>
        <taxon>Unionidae</taxon>
        <taxon>Unioninae</taxon>
        <taxon>Sinanodonta</taxon>
    </lineage>
</organism>
<reference evidence="3 4" key="1">
    <citation type="submission" date="2024-11" db="EMBL/GenBank/DDBJ databases">
        <title>Chromosome-level genome assembly of the freshwater bivalve Anodonta woodiana.</title>
        <authorList>
            <person name="Chen X."/>
        </authorList>
    </citation>
    <scope>NUCLEOTIDE SEQUENCE [LARGE SCALE GENOMIC DNA]</scope>
    <source>
        <strain evidence="3">MN2024</strain>
        <tissue evidence="3">Gills</tissue>
    </source>
</reference>
<name>A0ABD3T5A5_SINWO</name>
<evidence type="ECO:0000256" key="2">
    <source>
        <dbReference type="SAM" id="MobiDB-lite"/>
    </source>
</evidence>
<evidence type="ECO:0000256" key="1">
    <source>
        <dbReference type="SAM" id="Coils"/>
    </source>
</evidence>
<feature type="region of interest" description="Disordered" evidence="2">
    <location>
        <begin position="1"/>
        <end position="23"/>
    </location>
</feature>
<dbReference type="AlphaFoldDB" id="A0ABD3T5A5"/>
<keyword evidence="1" id="KW-0175">Coiled coil</keyword>
<evidence type="ECO:0000313" key="3">
    <source>
        <dbReference type="EMBL" id="KAL3832032.1"/>
    </source>
</evidence>
<comment type="caution">
    <text evidence="3">The sequence shown here is derived from an EMBL/GenBank/DDBJ whole genome shotgun (WGS) entry which is preliminary data.</text>
</comment>
<protein>
    <submittedName>
        <fullName evidence="3">Uncharacterized protein</fullName>
    </submittedName>
</protein>
<sequence>MNVTEGSAAILTERPNPNKNMETQTAGAYSKRLKKQLKTIQDLGVQNRWKCQQFIGRWRKALKKYDIKEKNLKNDNGAKLKLIGQAHIRIKSLEKQLWFMDSNIRELRIKLDSQRLENKRVIERYERAYRQVQNFEGQDSLQIEVAISGAGLD</sequence>
<accession>A0ABD3T5A5</accession>
<keyword evidence="4" id="KW-1185">Reference proteome</keyword>
<gene>
    <name evidence="3" type="ORF">ACJMK2_023712</name>
</gene>
<proteinExistence type="predicted"/>
<dbReference type="EMBL" id="JBJQND010000019">
    <property type="protein sequence ID" value="KAL3832032.1"/>
    <property type="molecule type" value="Genomic_DNA"/>
</dbReference>